<dbReference type="GO" id="GO:0003677">
    <property type="term" value="F:DNA binding"/>
    <property type="evidence" value="ECO:0007669"/>
    <property type="project" value="InterPro"/>
</dbReference>
<name>A0AAW6EDX2_9FIRM</name>
<feature type="domain" description="HTH cro/C1-type" evidence="1">
    <location>
        <begin position="8"/>
        <end position="52"/>
    </location>
</feature>
<dbReference type="RefSeq" id="WP_256322119.1">
    <property type="nucleotide sequence ID" value="NZ_JANGCN010000017.1"/>
</dbReference>
<dbReference type="EMBL" id="JAQMLU010000008">
    <property type="protein sequence ID" value="MDB8750050.1"/>
    <property type="molecule type" value="Genomic_DNA"/>
</dbReference>
<comment type="caution">
    <text evidence="3">The sequence shown here is derived from an EMBL/GenBank/DDBJ whole genome shotgun (WGS) entry which is preliminary data.</text>
</comment>
<organism evidence="3 4">
    <name type="scientific">Ruminococcus bicirculans</name>
    <name type="common">ex Wegman et al. 2014</name>
    <dbReference type="NCBI Taxonomy" id="1160721"/>
    <lineage>
        <taxon>Bacteria</taxon>
        <taxon>Bacillati</taxon>
        <taxon>Bacillota</taxon>
        <taxon>Clostridia</taxon>
        <taxon>Eubacteriales</taxon>
        <taxon>Oscillospiraceae</taxon>
        <taxon>Ruminococcus</taxon>
    </lineage>
</organism>
<reference evidence="3" key="2">
    <citation type="submission" date="2023-01" db="EMBL/GenBank/DDBJ databases">
        <title>Human gut microbiome strain richness.</title>
        <authorList>
            <person name="Chen-Liaw A."/>
        </authorList>
    </citation>
    <scope>NUCLEOTIDE SEQUENCE</scope>
    <source>
        <strain evidence="3">D43st1_D9_D43t1_170807</strain>
    </source>
</reference>
<dbReference type="AlphaFoldDB" id="A0AAW6EDX2"/>
<dbReference type="InterPro" id="IPR001387">
    <property type="entry name" value="Cro/C1-type_HTH"/>
</dbReference>
<sequence>MIAKSKCLTYAQIAEKSGVKESTIKAFMCGTTDSRRVAENIADVLGVEIVYSNGKYKINSNKTEKEGEPMTNNIELRGCDSAMTRQVIVTKALKGSGKENDPYREVTQYWSLTGKLLFELTDDDGQ</sequence>
<dbReference type="CDD" id="cd00093">
    <property type="entry name" value="HTH_XRE"/>
    <property type="match status" value="1"/>
</dbReference>
<dbReference type="PROSITE" id="PS50943">
    <property type="entry name" value="HTH_CROC1"/>
    <property type="match status" value="1"/>
</dbReference>
<evidence type="ECO:0000313" key="4">
    <source>
        <dbReference type="Proteomes" id="UP001213042"/>
    </source>
</evidence>
<dbReference type="EMBL" id="JANGCN010000017">
    <property type="protein sequence ID" value="MCQ5153351.1"/>
    <property type="molecule type" value="Genomic_DNA"/>
</dbReference>
<accession>A0AAW6EDX2</accession>
<evidence type="ECO:0000313" key="3">
    <source>
        <dbReference type="EMBL" id="MDB8750050.1"/>
    </source>
</evidence>
<dbReference type="Proteomes" id="UP001206236">
    <property type="component" value="Unassembled WGS sequence"/>
</dbReference>
<dbReference type="InterPro" id="IPR010982">
    <property type="entry name" value="Lambda_DNA-bd_dom_sf"/>
</dbReference>
<dbReference type="Gene3D" id="1.10.260.40">
    <property type="entry name" value="lambda repressor-like DNA-binding domains"/>
    <property type="match status" value="1"/>
</dbReference>
<evidence type="ECO:0000259" key="1">
    <source>
        <dbReference type="PROSITE" id="PS50943"/>
    </source>
</evidence>
<dbReference type="Proteomes" id="UP001213042">
    <property type="component" value="Unassembled WGS sequence"/>
</dbReference>
<evidence type="ECO:0000313" key="2">
    <source>
        <dbReference type="EMBL" id="MCQ5153351.1"/>
    </source>
</evidence>
<proteinExistence type="predicted"/>
<protein>
    <submittedName>
        <fullName evidence="2">Helix-turn-helix domain-containing protein</fullName>
    </submittedName>
    <submittedName>
        <fullName evidence="3">Helix-turn-helix transcriptional regulator</fullName>
    </submittedName>
</protein>
<gene>
    <name evidence="2" type="ORF">NE632_08500</name>
    <name evidence="3" type="ORF">PNW00_06265</name>
</gene>
<reference evidence="2" key="1">
    <citation type="submission" date="2022-06" db="EMBL/GenBank/DDBJ databases">
        <title>Isolation of gut microbiota from human fecal samples.</title>
        <authorList>
            <person name="Pamer E.G."/>
            <person name="Barat B."/>
            <person name="Waligurski E."/>
            <person name="Medina S."/>
            <person name="Paddock L."/>
            <person name="Mostad J."/>
        </authorList>
    </citation>
    <scope>NUCLEOTIDE SEQUENCE</scope>
    <source>
        <strain evidence="2">DFI.5.57</strain>
    </source>
</reference>